<evidence type="ECO:0000313" key="2">
    <source>
        <dbReference type="Proteomes" id="UP000660729"/>
    </source>
</evidence>
<dbReference type="AlphaFoldDB" id="A0A8H6RKY7"/>
<name>A0A8H6RKY7_9PEZI</name>
<protein>
    <submittedName>
        <fullName evidence="1">Uncharacterized protein</fullName>
    </submittedName>
</protein>
<sequence>MRTVIFVALGVWLRLGPCIFVFVRSRYGKGRVIATFVMYLYCRCTRIMNEPTWHFCRKMQHPCKVVSSIARPPLAEPSIAIGFWHCLIDRSRHTQTHLKHSRFNSSSLIVVWLQEPRGCEHSQIKRKGWVGPRFASPVLAHELLHHILAAHLVSATAVDVNATLLSMPSARVQSVASRDLYLQGRNTASTHSQWLSFADSCSSRHSRRASLIRPCQHTPLNGLTGGWQLFSQTVIADRKWHPGRPRSSHRSCVPC</sequence>
<keyword evidence="2" id="KW-1185">Reference proteome</keyword>
<proteinExistence type="predicted"/>
<dbReference type="Proteomes" id="UP000660729">
    <property type="component" value="Unassembled WGS sequence"/>
</dbReference>
<accession>A0A8H6RKY7</accession>
<evidence type="ECO:0000313" key="1">
    <source>
        <dbReference type="EMBL" id="KAF7192934.1"/>
    </source>
</evidence>
<reference evidence="1" key="1">
    <citation type="submission" date="2020-04" db="EMBL/GenBank/DDBJ databases">
        <title>Draft genome resource of the tomato pathogen Pseudocercospora fuligena.</title>
        <authorList>
            <person name="Zaccaron A."/>
        </authorList>
    </citation>
    <scope>NUCLEOTIDE SEQUENCE</scope>
    <source>
        <strain evidence="1">PF001</strain>
    </source>
</reference>
<dbReference type="EMBL" id="JABCIY010000101">
    <property type="protein sequence ID" value="KAF7192934.1"/>
    <property type="molecule type" value="Genomic_DNA"/>
</dbReference>
<gene>
    <name evidence="1" type="ORF">HII31_05745</name>
</gene>
<comment type="caution">
    <text evidence="1">The sequence shown here is derived from an EMBL/GenBank/DDBJ whole genome shotgun (WGS) entry which is preliminary data.</text>
</comment>
<organism evidence="1 2">
    <name type="scientific">Pseudocercospora fuligena</name>
    <dbReference type="NCBI Taxonomy" id="685502"/>
    <lineage>
        <taxon>Eukaryota</taxon>
        <taxon>Fungi</taxon>
        <taxon>Dikarya</taxon>
        <taxon>Ascomycota</taxon>
        <taxon>Pezizomycotina</taxon>
        <taxon>Dothideomycetes</taxon>
        <taxon>Dothideomycetidae</taxon>
        <taxon>Mycosphaerellales</taxon>
        <taxon>Mycosphaerellaceae</taxon>
        <taxon>Pseudocercospora</taxon>
    </lineage>
</organism>